<evidence type="ECO:0008006" key="4">
    <source>
        <dbReference type="Google" id="ProtNLM"/>
    </source>
</evidence>
<feature type="transmembrane region" description="Helical" evidence="1">
    <location>
        <begin position="12"/>
        <end position="40"/>
    </location>
</feature>
<gene>
    <name evidence="2" type="ORF">NCTC8139_02045</name>
</gene>
<keyword evidence="1" id="KW-1133">Transmembrane helix</keyword>
<dbReference type="GeneID" id="60752118"/>
<name>A0ABD7V2T5_9ACTN</name>
<protein>
    <recommendedName>
        <fullName evidence="4">Phosphate ABC transporter permease subunit PstC</fullName>
    </recommendedName>
</protein>
<accession>A0ABD7V2T5</accession>
<evidence type="ECO:0000313" key="3">
    <source>
        <dbReference type="Proteomes" id="UP000360750"/>
    </source>
</evidence>
<keyword evidence="1" id="KW-0812">Transmembrane</keyword>
<comment type="caution">
    <text evidence="2">The sequence shown here is derived from an EMBL/GenBank/DDBJ whole genome shotgun (WGS) entry which is preliminary data.</text>
</comment>
<dbReference type="RefSeq" id="WP_165484418.1">
    <property type="nucleotide sequence ID" value="NZ_CAACYD010000006.1"/>
</dbReference>
<organism evidence="2 3">
    <name type="scientific">Gordonia paraffinivorans</name>
    <dbReference type="NCBI Taxonomy" id="175628"/>
    <lineage>
        <taxon>Bacteria</taxon>
        <taxon>Bacillati</taxon>
        <taxon>Actinomycetota</taxon>
        <taxon>Actinomycetes</taxon>
        <taxon>Mycobacteriales</taxon>
        <taxon>Gordoniaceae</taxon>
        <taxon>Gordonia</taxon>
    </lineage>
</organism>
<dbReference type="Proteomes" id="UP000360750">
    <property type="component" value="Unassembled WGS sequence"/>
</dbReference>
<sequence length="49" mass="5138">MTARTVWDALKISAGVLVTAAAFIVGFFVLLVAQFVVFAARLAVDLPGT</sequence>
<evidence type="ECO:0000313" key="2">
    <source>
        <dbReference type="EMBL" id="VFA88500.1"/>
    </source>
</evidence>
<keyword evidence="1" id="KW-0472">Membrane</keyword>
<reference evidence="2 3" key="1">
    <citation type="submission" date="2019-02" db="EMBL/GenBank/DDBJ databases">
        <authorList>
            <consortium name="Pathogen Informatics"/>
        </authorList>
    </citation>
    <scope>NUCLEOTIDE SEQUENCE [LARGE SCALE GENOMIC DNA]</scope>
    <source>
        <strain evidence="2 3">3012STDY6756503</strain>
    </source>
</reference>
<evidence type="ECO:0000256" key="1">
    <source>
        <dbReference type="SAM" id="Phobius"/>
    </source>
</evidence>
<dbReference type="AlphaFoldDB" id="A0ABD7V2T5"/>
<dbReference type="EMBL" id="CAACYD010000006">
    <property type="protein sequence ID" value="VFA88500.1"/>
    <property type="molecule type" value="Genomic_DNA"/>
</dbReference>
<proteinExistence type="predicted"/>